<evidence type="ECO:0000313" key="1">
    <source>
        <dbReference type="EMBL" id="KAH7907535.1"/>
    </source>
</evidence>
<keyword evidence="2" id="KW-1185">Reference proteome</keyword>
<sequence>MQKLPYELERFIFLLASDSPRAIYPYLSVARRVYYWTEKILYDAVILSDGEIARRFLSCILIRPDFAGSAVKSLWIKHGVGSNTVTELLQLCKGVTSLALWNTPSYKGSASRKLVEVLNTLPLTQISLSLSLIYGGTSSESPYLPSINIFTKVTHLELLDGWVLWSSSMGIDSLHQLTHISLRVSIKRTVAPLLQALLNCRNIKVFVLRITEDHHTMQEWLEAKDIKDPRIVLVDETSSELWEGGQHTVWMYADHVVR</sequence>
<accession>A0ACB8A2L5</accession>
<gene>
    <name evidence="1" type="ORF">BJ138DRAFT_1116623</name>
</gene>
<comment type="caution">
    <text evidence="1">The sequence shown here is derived from an EMBL/GenBank/DDBJ whole genome shotgun (WGS) entry which is preliminary data.</text>
</comment>
<name>A0ACB8A2L5_9AGAM</name>
<protein>
    <submittedName>
        <fullName evidence="1">Uncharacterized protein</fullName>
    </submittedName>
</protein>
<evidence type="ECO:0000313" key="2">
    <source>
        <dbReference type="Proteomes" id="UP000790377"/>
    </source>
</evidence>
<organism evidence="1 2">
    <name type="scientific">Hygrophoropsis aurantiaca</name>
    <dbReference type="NCBI Taxonomy" id="72124"/>
    <lineage>
        <taxon>Eukaryota</taxon>
        <taxon>Fungi</taxon>
        <taxon>Dikarya</taxon>
        <taxon>Basidiomycota</taxon>
        <taxon>Agaricomycotina</taxon>
        <taxon>Agaricomycetes</taxon>
        <taxon>Agaricomycetidae</taxon>
        <taxon>Boletales</taxon>
        <taxon>Coniophorineae</taxon>
        <taxon>Hygrophoropsidaceae</taxon>
        <taxon>Hygrophoropsis</taxon>
    </lineage>
</organism>
<dbReference type="EMBL" id="MU267896">
    <property type="protein sequence ID" value="KAH7907535.1"/>
    <property type="molecule type" value="Genomic_DNA"/>
</dbReference>
<reference evidence="1" key="1">
    <citation type="journal article" date="2021" name="New Phytol.">
        <title>Evolutionary innovations through gain and loss of genes in the ectomycorrhizal Boletales.</title>
        <authorList>
            <person name="Wu G."/>
            <person name="Miyauchi S."/>
            <person name="Morin E."/>
            <person name="Kuo A."/>
            <person name="Drula E."/>
            <person name="Varga T."/>
            <person name="Kohler A."/>
            <person name="Feng B."/>
            <person name="Cao Y."/>
            <person name="Lipzen A."/>
            <person name="Daum C."/>
            <person name="Hundley H."/>
            <person name="Pangilinan J."/>
            <person name="Johnson J."/>
            <person name="Barry K."/>
            <person name="LaButti K."/>
            <person name="Ng V."/>
            <person name="Ahrendt S."/>
            <person name="Min B."/>
            <person name="Choi I.G."/>
            <person name="Park H."/>
            <person name="Plett J.M."/>
            <person name="Magnuson J."/>
            <person name="Spatafora J.W."/>
            <person name="Nagy L.G."/>
            <person name="Henrissat B."/>
            <person name="Grigoriev I.V."/>
            <person name="Yang Z.L."/>
            <person name="Xu J."/>
            <person name="Martin F.M."/>
        </authorList>
    </citation>
    <scope>NUCLEOTIDE SEQUENCE</scope>
    <source>
        <strain evidence="1">ATCC 28755</strain>
    </source>
</reference>
<proteinExistence type="predicted"/>
<dbReference type="Proteomes" id="UP000790377">
    <property type="component" value="Unassembled WGS sequence"/>
</dbReference>